<reference evidence="13 14" key="1">
    <citation type="submission" date="2021-07" db="EMBL/GenBank/DDBJ databases">
        <authorList>
            <person name="Palmer J.M."/>
        </authorList>
    </citation>
    <scope>NUCLEOTIDE SEQUENCE [LARGE SCALE GENOMIC DNA]</scope>
    <source>
        <strain evidence="13 14">AT_MEX2019</strain>
        <tissue evidence="13">Muscle</tissue>
    </source>
</reference>
<protein>
    <recommendedName>
        <fullName evidence="12">ABC transmembrane type-1 domain-containing protein</fullName>
    </recommendedName>
</protein>
<gene>
    <name evidence="13" type="ORF">ATANTOWER_021116</name>
</gene>
<dbReference type="Proteomes" id="UP001345963">
    <property type="component" value="Unassembled WGS sequence"/>
</dbReference>
<feature type="region of interest" description="Disordered" evidence="10">
    <location>
        <begin position="1"/>
        <end position="38"/>
    </location>
</feature>
<keyword evidence="3" id="KW-0597">Phosphoprotein</keyword>
<comment type="subcellular location">
    <subcellularLocation>
        <location evidence="1">Membrane</location>
        <topology evidence="1">Multi-pass membrane protein</topology>
    </subcellularLocation>
</comment>
<evidence type="ECO:0000256" key="8">
    <source>
        <dbReference type="ARBA" id="ARBA00023136"/>
    </source>
</evidence>
<evidence type="ECO:0000313" key="14">
    <source>
        <dbReference type="Proteomes" id="UP001345963"/>
    </source>
</evidence>
<keyword evidence="4 11" id="KW-0812">Transmembrane</keyword>
<evidence type="ECO:0000313" key="13">
    <source>
        <dbReference type="EMBL" id="MED6259334.1"/>
    </source>
</evidence>
<organism evidence="13 14">
    <name type="scientific">Ataeniobius toweri</name>
    <dbReference type="NCBI Taxonomy" id="208326"/>
    <lineage>
        <taxon>Eukaryota</taxon>
        <taxon>Metazoa</taxon>
        <taxon>Chordata</taxon>
        <taxon>Craniata</taxon>
        <taxon>Vertebrata</taxon>
        <taxon>Euteleostomi</taxon>
        <taxon>Actinopterygii</taxon>
        <taxon>Neopterygii</taxon>
        <taxon>Teleostei</taxon>
        <taxon>Neoteleostei</taxon>
        <taxon>Acanthomorphata</taxon>
        <taxon>Ovalentaria</taxon>
        <taxon>Atherinomorphae</taxon>
        <taxon>Cyprinodontiformes</taxon>
        <taxon>Goodeidae</taxon>
        <taxon>Ataeniobius</taxon>
    </lineage>
</organism>
<keyword evidence="6" id="KW-1278">Translocase</keyword>
<evidence type="ECO:0000256" key="1">
    <source>
        <dbReference type="ARBA" id="ARBA00004141"/>
    </source>
</evidence>
<keyword evidence="7 11" id="KW-1133">Transmembrane helix</keyword>
<feature type="transmembrane region" description="Helical" evidence="11">
    <location>
        <begin position="58"/>
        <end position="83"/>
    </location>
</feature>
<evidence type="ECO:0000256" key="5">
    <source>
        <dbReference type="ARBA" id="ARBA00022737"/>
    </source>
</evidence>
<dbReference type="Gene3D" id="1.20.1560.10">
    <property type="entry name" value="ABC transporter type 1, transmembrane domain"/>
    <property type="match status" value="1"/>
</dbReference>
<evidence type="ECO:0000256" key="10">
    <source>
        <dbReference type="SAM" id="MobiDB-lite"/>
    </source>
</evidence>
<keyword evidence="14" id="KW-1185">Reference proteome</keyword>
<dbReference type="InterPro" id="IPR011527">
    <property type="entry name" value="ABC1_TM_dom"/>
</dbReference>
<accession>A0ABU7CC08</accession>
<evidence type="ECO:0000256" key="11">
    <source>
        <dbReference type="SAM" id="Phobius"/>
    </source>
</evidence>
<dbReference type="PANTHER" id="PTHR43394:SF28">
    <property type="entry name" value="ATP-BINDING CASSETTE SUBFAMILY B MEMBER 1"/>
    <property type="match status" value="1"/>
</dbReference>
<feature type="transmembrane region" description="Helical" evidence="11">
    <location>
        <begin position="194"/>
        <end position="212"/>
    </location>
</feature>
<feature type="transmembrane region" description="Helical" evidence="11">
    <location>
        <begin position="218"/>
        <end position="236"/>
    </location>
</feature>
<evidence type="ECO:0000256" key="9">
    <source>
        <dbReference type="ARBA" id="ARBA00023180"/>
    </source>
</evidence>
<feature type="transmembrane region" description="Helical" evidence="11">
    <location>
        <begin position="119"/>
        <end position="143"/>
    </location>
</feature>
<keyword evidence="2" id="KW-0813">Transport</keyword>
<name>A0ABU7CC08_9TELE</name>
<keyword evidence="5" id="KW-0677">Repeat</keyword>
<proteinExistence type="predicted"/>
<dbReference type="InterPro" id="IPR036640">
    <property type="entry name" value="ABC1_TM_sf"/>
</dbReference>
<dbReference type="Pfam" id="PF00664">
    <property type="entry name" value="ABC_membrane"/>
    <property type="match status" value="1"/>
</dbReference>
<evidence type="ECO:0000256" key="4">
    <source>
        <dbReference type="ARBA" id="ARBA00022692"/>
    </source>
</evidence>
<evidence type="ECO:0000256" key="7">
    <source>
        <dbReference type="ARBA" id="ARBA00022989"/>
    </source>
</evidence>
<evidence type="ECO:0000259" key="12">
    <source>
        <dbReference type="PROSITE" id="PS50929"/>
    </source>
</evidence>
<feature type="domain" description="ABC transmembrane type-1" evidence="12">
    <location>
        <begin position="62"/>
        <end position="240"/>
    </location>
</feature>
<comment type="caution">
    <text evidence="13">The sequence shown here is derived from an EMBL/GenBank/DDBJ whole genome shotgun (WGS) entry which is preliminary data.</text>
</comment>
<dbReference type="PROSITE" id="PS50929">
    <property type="entry name" value="ABC_TM1F"/>
    <property type="match status" value="1"/>
</dbReference>
<evidence type="ECO:0000256" key="2">
    <source>
        <dbReference type="ARBA" id="ARBA00022448"/>
    </source>
</evidence>
<dbReference type="InterPro" id="IPR039421">
    <property type="entry name" value="Type_1_exporter"/>
</dbReference>
<sequence>MGKNSEMEMVSEAKHLQNGHLGEGEENDEKTEKKKEKEAKEAMVGPFSLFRFADCWDIMMIFIGTVMAVANGAVLPLMCIVFGDMTDSLVNSASNFSNPNVTNPGNMTYPLEEEMTTFAIYYSILGAVVLIAAYLQVSLWTLAAGRQVKCIRKLFFHRIMQQDIGWFDVNETGELNTRLTDDVYKIQEGIGDKVGMLIQSFSSFIAAFIIGFTRGWKLTLVILAVSPALGISAALFSKMTSWTEISGN</sequence>
<dbReference type="SUPFAM" id="SSF90123">
    <property type="entry name" value="ABC transporter transmembrane region"/>
    <property type="match status" value="1"/>
</dbReference>
<evidence type="ECO:0000256" key="3">
    <source>
        <dbReference type="ARBA" id="ARBA00022553"/>
    </source>
</evidence>
<keyword evidence="8 11" id="KW-0472">Membrane</keyword>
<dbReference type="PANTHER" id="PTHR43394">
    <property type="entry name" value="ATP-DEPENDENT PERMEASE MDL1, MITOCHONDRIAL"/>
    <property type="match status" value="1"/>
</dbReference>
<evidence type="ECO:0000256" key="6">
    <source>
        <dbReference type="ARBA" id="ARBA00022967"/>
    </source>
</evidence>
<dbReference type="EMBL" id="JAHUTI010083187">
    <property type="protein sequence ID" value="MED6259334.1"/>
    <property type="molecule type" value="Genomic_DNA"/>
</dbReference>
<keyword evidence="9" id="KW-0325">Glycoprotein</keyword>